<dbReference type="Pfam" id="PF00208">
    <property type="entry name" value="ELFV_dehydrog"/>
    <property type="match status" value="1"/>
</dbReference>
<evidence type="ECO:0000256" key="2">
    <source>
        <dbReference type="ARBA" id="ARBA00006382"/>
    </source>
</evidence>
<dbReference type="GO" id="GO:0005739">
    <property type="term" value="C:mitochondrion"/>
    <property type="evidence" value="ECO:0000318"/>
    <property type="project" value="GO_Central"/>
</dbReference>
<evidence type="ECO:0000256" key="11">
    <source>
        <dbReference type="RuleBase" id="RU004417"/>
    </source>
</evidence>
<comment type="similarity">
    <text evidence="2 7 11">Belongs to the Glu/Leu/Phe/Val dehydrogenases family.</text>
</comment>
<dbReference type="InParanoid" id="A9V780"/>
<dbReference type="PIRSF" id="PIRSF000185">
    <property type="entry name" value="Glu_DH"/>
    <property type="match status" value="1"/>
</dbReference>
<gene>
    <name evidence="13" type="ORF">MONBRDRAFT_33746</name>
</gene>
<evidence type="ECO:0000256" key="6">
    <source>
        <dbReference type="ARBA" id="ARBA00048577"/>
    </source>
</evidence>
<feature type="binding site" evidence="9">
    <location>
        <position position="395"/>
    </location>
    <ligand>
        <name>substrate</name>
    </ligand>
</feature>
<keyword evidence="9" id="KW-0520">NAD</keyword>
<feature type="active site" description="Proton donor" evidence="8">
    <location>
        <position position="137"/>
    </location>
</feature>
<dbReference type="eggNOG" id="KOG2250">
    <property type="taxonomic scope" value="Eukaryota"/>
</dbReference>
<dbReference type="Proteomes" id="UP000001357">
    <property type="component" value="Unassembled WGS sequence"/>
</dbReference>
<evidence type="ECO:0000313" key="13">
    <source>
        <dbReference type="EMBL" id="EDQ86743.1"/>
    </source>
</evidence>
<evidence type="ECO:0000256" key="1">
    <source>
        <dbReference type="ARBA" id="ARBA00004173"/>
    </source>
</evidence>
<dbReference type="GeneID" id="5893813"/>
<dbReference type="InterPro" id="IPR006096">
    <property type="entry name" value="Glu/Leu/Phe/Val/Trp_DH_C"/>
</dbReference>
<dbReference type="PRINTS" id="PR00082">
    <property type="entry name" value="GLFDHDRGNASE"/>
</dbReference>
<dbReference type="EMBL" id="CH991564">
    <property type="protein sequence ID" value="EDQ86743.1"/>
    <property type="molecule type" value="Genomic_DNA"/>
</dbReference>
<feature type="binding site" evidence="9">
    <location>
        <position position="125"/>
    </location>
    <ligand>
        <name>substrate</name>
    </ligand>
</feature>
<feature type="domain" description="Glutamate/phenylalanine/leucine/valine/L-tryptophan dehydrogenase C-terminal" evidence="12">
    <location>
        <begin position="218"/>
        <end position="504"/>
    </location>
</feature>
<protein>
    <recommendedName>
        <fullName evidence="7">Glutamate dehydrogenase</fullName>
    </recommendedName>
</protein>
<comment type="subcellular location">
    <subcellularLocation>
        <location evidence="1">Mitochondrion</location>
    </subcellularLocation>
</comment>
<dbReference type="Gene3D" id="3.40.50.720">
    <property type="entry name" value="NAD(P)-binding Rossmann-like Domain"/>
    <property type="match status" value="1"/>
</dbReference>
<keyword evidence="3 7" id="KW-0560">Oxidoreductase</keyword>
<dbReference type="AlphaFoldDB" id="A9V780"/>
<keyword evidence="14" id="KW-1185">Reference proteome</keyword>
<reference evidence="13 14" key="1">
    <citation type="journal article" date="2008" name="Nature">
        <title>The genome of the choanoflagellate Monosiga brevicollis and the origin of metazoans.</title>
        <authorList>
            <consortium name="JGI Sequencing"/>
            <person name="King N."/>
            <person name="Westbrook M.J."/>
            <person name="Young S.L."/>
            <person name="Kuo A."/>
            <person name="Abedin M."/>
            <person name="Chapman J."/>
            <person name="Fairclough S."/>
            <person name="Hellsten U."/>
            <person name="Isogai Y."/>
            <person name="Letunic I."/>
            <person name="Marr M."/>
            <person name="Pincus D."/>
            <person name="Putnam N."/>
            <person name="Rokas A."/>
            <person name="Wright K.J."/>
            <person name="Zuzow R."/>
            <person name="Dirks W."/>
            <person name="Good M."/>
            <person name="Goodstein D."/>
            <person name="Lemons D."/>
            <person name="Li W."/>
            <person name="Lyons J.B."/>
            <person name="Morris A."/>
            <person name="Nichols S."/>
            <person name="Richter D.J."/>
            <person name="Salamov A."/>
            <person name="Bork P."/>
            <person name="Lim W.A."/>
            <person name="Manning G."/>
            <person name="Miller W.T."/>
            <person name="McGinnis W."/>
            <person name="Shapiro H."/>
            <person name="Tjian R."/>
            <person name="Grigoriev I.V."/>
            <person name="Rokhsar D."/>
        </authorList>
    </citation>
    <scope>NUCLEOTIDE SEQUENCE [LARGE SCALE GENOMIC DNA]</scope>
    <source>
        <strain evidence="14">MX1 / ATCC 50154</strain>
    </source>
</reference>
<dbReference type="Pfam" id="PF02812">
    <property type="entry name" value="ELFV_dehydrog_N"/>
    <property type="match status" value="1"/>
</dbReference>
<dbReference type="OMA" id="WMVYKCA"/>
<sequence>MMLARLALRARPAVQATQPAATLLRHYSLVAGEPTFNESVGLYFDEAAALTEHSEGLLEELKEVDTVLSMKFAVEDTDNPDKLYNIQAYRAQHSHHRVPTKGGIRYSEFVNEDEVRALASLMTWKCAVVDVPFGGGKGGIVINPREWTVDQLEKITRSYTMELVKRNFIGPGIDVPAPDMGTGPREMAWIIDTYRNFKPEDVSGQGAVTGKPLEMGGIQGRTEATGLGVYFGIRELCRHTPIMESLNMAPGLEDKTIVVQGFGNVGYHTALYFQQRGKSKVLAIGERDGYVYNENGIDIPKLKEYFDANGSILGFPAAETVTGDARAVLELECDILIPAALEQQIHKDNARKINARIVGEAANGPTTPSADRILHQRGIVVVPDMFLNAGGVVVSYFEWLKNLSNVRFGRLNRRFDEQRGRAIVSALQRMGMELTDDECDSIVRGASERDLAHSGLEDTMINSFHQIIEQQQKLTERSGTSTSLRIAAMVLAINKVANVVQKKGQMLAG</sequence>
<dbReference type="InterPro" id="IPR006097">
    <property type="entry name" value="Glu/Leu/Phe/Val/Trp_DH_dimer"/>
</dbReference>
<evidence type="ECO:0000256" key="8">
    <source>
        <dbReference type="PIRSR" id="PIRSR000185-1"/>
    </source>
</evidence>
<dbReference type="FunFam" id="3.40.50.720:FF:000100">
    <property type="entry name" value="Glutamate dehydrogenase 1, mitochondrial"/>
    <property type="match status" value="1"/>
</dbReference>
<feature type="site" description="Important for catalysis" evidence="10">
    <location>
        <position position="179"/>
    </location>
</feature>
<dbReference type="SUPFAM" id="SSF53223">
    <property type="entry name" value="Aminoacid dehydrogenase-like, N-terminal domain"/>
    <property type="match status" value="1"/>
</dbReference>
<feature type="binding site" evidence="9">
    <location>
        <position position="225"/>
    </location>
    <ligand>
        <name>NAD(+)</name>
        <dbReference type="ChEBI" id="CHEBI:57540"/>
    </ligand>
</feature>
<dbReference type="Gene3D" id="3.40.50.10860">
    <property type="entry name" value="Leucine Dehydrogenase, chain A, domain 1"/>
    <property type="match status" value="1"/>
</dbReference>
<dbReference type="InterPro" id="IPR033524">
    <property type="entry name" value="Glu/Leu/Phe/Val_DH_AS"/>
</dbReference>
<dbReference type="InterPro" id="IPR033922">
    <property type="entry name" value="NAD_bind_Glu_DH"/>
</dbReference>
<evidence type="ECO:0000256" key="9">
    <source>
        <dbReference type="PIRSR" id="PIRSR000185-2"/>
    </source>
</evidence>
<dbReference type="RefSeq" id="XP_001748579.1">
    <property type="nucleotide sequence ID" value="XM_001748527.1"/>
</dbReference>
<keyword evidence="9" id="KW-0547">Nucleotide-binding</keyword>
<dbReference type="InterPro" id="IPR036291">
    <property type="entry name" value="NAD(P)-bd_dom_sf"/>
</dbReference>
<evidence type="ECO:0000256" key="4">
    <source>
        <dbReference type="ARBA" id="ARBA00023128"/>
    </source>
</evidence>
<organism evidence="13 14">
    <name type="scientific">Monosiga brevicollis</name>
    <name type="common">Choanoflagellate</name>
    <dbReference type="NCBI Taxonomy" id="81824"/>
    <lineage>
        <taxon>Eukaryota</taxon>
        <taxon>Choanoflagellata</taxon>
        <taxon>Craspedida</taxon>
        <taxon>Salpingoecidae</taxon>
        <taxon>Monosiga</taxon>
    </lineage>
</organism>
<accession>A9V780</accession>
<dbReference type="GO" id="GO:0006538">
    <property type="term" value="P:L-glutamate catabolic process"/>
    <property type="evidence" value="ECO:0000318"/>
    <property type="project" value="GO_Central"/>
</dbReference>
<evidence type="ECO:0000256" key="10">
    <source>
        <dbReference type="PIRSR" id="PIRSR000185-3"/>
    </source>
</evidence>
<dbReference type="GO" id="GO:0000166">
    <property type="term" value="F:nucleotide binding"/>
    <property type="evidence" value="ECO:0007669"/>
    <property type="project" value="UniProtKB-KW"/>
</dbReference>
<keyword evidence="4" id="KW-0496">Mitochondrion</keyword>
<dbReference type="STRING" id="81824.A9V780"/>
<dbReference type="InterPro" id="IPR046346">
    <property type="entry name" value="Aminoacid_DH-like_N_sf"/>
</dbReference>
<evidence type="ECO:0000256" key="3">
    <source>
        <dbReference type="ARBA" id="ARBA00023002"/>
    </source>
</evidence>
<dbReference type="GO" id="GO:0004352">
    <property type="term" value="F:glutamate dehydrogenase (NAD+) activity"/>
    <property type="evidence" value="ECO:0000318"/>
    <property type="project" value="GO_Central"/>
</dbReference>
<dbReference type="InterPro" id="IPR014362">
    <property type="entry name" value="Glu_DH"/>
</dbReference>
<proteinExistence type="inferred from homology"/>
<evidence type="ECO:0000313" key="14">
    <source>
        <dbReference type="Proteomes" id="UP000001357"/>
    </source>
</evidence>
<dbReference type="InterPro" id="IPR006095">
    <property type="entry name" value="Glu/Leu/Phe/Val/Trp_DH"/>
</dbReference>
<comment type="catalytic activity">
    <reaction evidence="6">
        <text>L-glutamate + NADP(+) + H2O = 2-oxoglutarate + NH4(+) + NADPH + H(+)</text>
        <dbReference type="Rhea" id="RHEA:11612"/>
        <dbReference type="ChEBI" id="CHEBI:15377"/>
        <dbReference type="ChEBI" id="CHEBI:15378"/>
        <dbReference type="ChEBI" id="CHEBI:16810"/>
        <dbReference type="ChEBI" id="CHEBI:28938"/>
        <dbReference type="ChEBI" id="CHEBI:29985"/>
        <dbReference type="ChEBI" id="CHEBI:57783"/>
        <dbReference type="ChEBI" id="CHEBI:58349"/>
        <dbReference type="EC" id="1.4.1.3"/>
    </reaction>
</comment>
<dbReference type="PANTHER" id="PTHR11606">
    <property type="entry name" value="GLUTAMATE DEHYDROGENASE"/>
    <property type="match status" value="1"/>
</dbReference>
<feature type="binding site" evidence="9">
    <location>
        <position position="264"/>
    </location>
    <ligand>
        <name>NAD(+)</name>
        <dbReference type="ChEBI" id="CHEBI:57540"/>
    </ligand>
</feature>
<comment type="catalytic activity">
    <reaction evidence="5">
        <text>L-glutamate + NAD(+) + H2O = 2-oxoglutarate + NH4(+) + NADH + H(+)</text>
        <dbReference type="Rhea" id="RHEA:15133"/>
        <dbReference type="ChEBI" id="CHEBI:15377"/>
        <dbReference type="ChEBI" id="CHEBI:15378"/>
        <dbReference type="ChEBI" id="CHEBI:16810"/>
        <dbReference type="ChEBI" id="CHEBI:28938"/>
        <dbReference type="ChEBI" id="CHEBI:29985"/>
        <dbReference type="ChEBI" id="CHEBI:57540"/>
        <dbReference type="ChEBI" id="CHEBI:57945"/>
        <dbReference type="EC" id="1.4.1.3"/>
    </reaction>
</comment>
<evidence type="ECO:0000259" key="12">
    <source>
        <dbReference type="SMART" id="SM00839"/>
    </source>
</evidence>
<feature type="binding site" evidence="9">
    <location>
        <position position="101"/>
    </location>
    <ligand>
        <name>substrate</name>
    </ligand>
</feature>
<dbReference type="CDD" id="cd01076">
    <property type="entry name" value="NAD_bind_1_Glu_DH"/>
    <property type="match status" value="1"/>
</dbReference>
<dbReference type="PANTHER" id="PTHR11606:SF13">
    <property type="entry name" value="GLUTAMATE DEHYDROGENASE 1, MITOCHONDRIAL"/>
    <property type="match status" value="1"/>
</dbReference>
<dbReference type="KEGG" id="mbr:MONBRDRAFT_33746"/>
<evidence type="ECO:0000256" key="5">
    <source>
        <dbReference type="ARBA" id="ARBA00047867"/>
    </source>
</evidence>
<name>A9V780_MONBE</name>
<dbReference type="SMART" id="SM00839">
    <property type="entry name" value="ELFV_dehydrog"/>
    <property type="match status" value="1"/>
</dbReference>
<dbReference type="PROSITE" id="PS00074">
    <property type="entry name" value="GLFV_DEHYDROGENASE"/>
    <property type="match status" value="1"/>
</dbReference>
<evidence type="ECO:0000256" key="7">
    <source>
        <dbReference type="PIRNR" id="PIRNR000185"/>
    </source>
</evidence>
<dbReference type="FunCoup" id="A9V780">
    <property type="interactions" value="1046"/>
</dbReference>
<dbReference type="SUPFAM" id="SSF51735">
    <property type="entry name" value="NAD(P)-binding Rossmann-fold domains"/>
    <property type="match status" value="1"/>
</dbReference>